<keyword evidence="1" id="KW-0723">Serine/threonine-protein kinase</keyword>
<name>A0A426XGM4_ENSVE</name>
<evidence type="ECO:0000256" key="2">
    <source>
        <dbReference type="ARBA" id="ARBA00022679"/>
    </source>
</evidence>
<dbReference type="GO" id="GO:0005634">
    <property type="term" value="C:nucleus"/>
    <property type="evidence" value="ECO:0007669"/>
    <property type="project" value="TreeGrafter"/>
</dbReference>
<evidence type="ECO:0000313" key="6">
    <source>
        <dbReference type="EMBL" id="RRT38635.1"/>
    </source>
</evidence>
<dbReference type="PANTHER" id="PTHR45646:SF7">
    <property type="entry name" value="SERINE_THREONINE-PROTEIN KINASE AFC2"/>
    <property type="match status" value="1"/>
</dbReference>
<sequence length="91" mass="10740">MERVAEFPYAHMDRRPRKRPRVGWVAAQHSKIRSIVKLVKVGFFSFDIYRAVFEKLGPSLYDFLRKNAYRPFPIDLVREIGRQLLESVACV</sequence>
<keyword evidence="3" id="KW-0547">Nucleotide-binding</keyword>
<organism evidence="6 7">
    <name type="scientific">Ensete ventricosum</name>
    <name type="common">Abyssinian banana</name>
    <name type="synonym">Musa ensete</name>
    <dbReference type="NCBI Taxonomy" id="4639"/>
    <lineage>
        <taxon>Eukaryota</taxon>
        <taxon>Viridiplantae</taxon>
        <taxon>Streptophyta</taxon>
        <taxon>Embryophyta</taxon>
        <taxon>Tracheophyta</taxon>
        <taxon>Spermatophyta</taxon>
        <taxon>Magnoliopsida</taxon>
        <taxon>Liliopsida</taxon>
        <taxon>Zingiberales</taxon>
        <taxon>Musaceae</taxon>
        <taxon>Ensete</taxon>
    </lineage>
</organism>
<reference evidence="6 7" key="1">
    <citation type="journal article" date="2014" name="Agronomy (Basel)">
        <title>A Draft Genome Sequence for Ensete ventricosum, the Drought-Tolerant Tree Against Hunger.</title>
        <authorList>
            <person name="Harrison J."/>
            <person name="Moore K.A."/>
            <person name="Paszkiewicz K."/>
            <person name="Jones T."/>
            <person name="Grant M."/>
            <person name="Ambacheew D."/>
            <person name="Muzemil S."/>
            <person name="Studholme D.J."/>
        </authorList>
    </citation>
    <scope>NUCLEOTIDE SEQUENCE [LARGE SCALE GENOMIC DNA]</scope>
</reference>
<evidence type="ECO:0000313" key="7">
    <source>
        <dbReference type="Proteomes" id="UP000287651"/>
    </source>
</evidence>
<evidence type="ECO:0000256" key="4">
    <source>
        <dbReference type="ARBA" id="ARBA00022777"/>
    </source>
</evidence>
<dbReference type="GO" id="GO:0004674">
    <property type="term" value="F:protein serine/threonine kinase activity"/>
    <property type="evidence" value="ECO:0007669"/>
    <property type="project" value="UniProtKB-KW"/>
</dbReference>
<dbReference type="PANTHER" id="PTHR45646">
    <property type="entry name" value="SERINE/THREONINE-PROTEIN KINASE DOA-RELATED"/>
    <property type="match status" value="1"/>
</dbReference>
<dbReference type="SUPFAM" id="SSF56112">
    <property type="entry name" value="Protein kinase-like (PK-like)"/>
    <property type="match status" value="1"/>
</dbReference>
<comment type="caution">
    <text evidence="6">The sequence shown here is derived from an EMBL/GenBank/DDBJ whole genome shotgun (WGS) entry which is preliminary data.</text>
</comment>
<keyword evidence="2" id="KW-0808">Transferase</keyword>
<proteinExistence type="predicted"/>
<keyword evidence="4" id="KW-0418">Kinase</keyword>
<dbReference type="Gene3D" id="1.10.510.10">
    <property type="entry name" value="Transferase(Phosphotransferase) domain 1"/>
    <property type="match status" value="1"/>
</dbReference>
<keyword evidence="5" id="KW-0067">ATP-binding</keyword>
<protein>
    <submittedName>
        <fullName evidence="6">Uncharacterized protein</fullName>
    </submittedName>
</protein>
<accession>A0A426XGM4</accession>
<dbReference type="InterPro" id="IPR051175">
    <property type="entry name" value="CLK_kinases"/>
</dbReference>
<dbReference type="Proteomes" id="UP000287651">
    <property type="component" value="Unassembled WGS sequence"/>
</dbReference>
<dbReference type="EMBL" id="AMZH03021005">
    <property type="protein sequence ID" value="RRT38635.1"/>
    <property type="molecule type" value="Genomic_DNA"/>
</dbReference>
<dbReference type="GO" id="GO:0005524">
    <property type="term" value="F:ATP binding"/>
    <property type="evidence" value="ECO:0007669"/>
    <property type="project" value="UniProtKB-KW"/>
</dbReference>
<dbReference type="AlphaFoldDB" id="A0A426XGM4"/>
<gene>
    <name evidence="6" type="ORF">B296_00055705</name>
</gene>
<evidence type="ECO:0000256" key="1">
    <source>
        <dbReference type="ARBA" id="ARBA00022527"/>
    </source>
</evidence>
<evidence type="ECO:0000256" key="3">
    <source>
        <dbReference type="ARBA" id="ARBA00022741"/>
    </source>
</evidence>
<evidence type="ECO:0000256" key="5">
    <source>
        <dbReference type="ARBA" id="ARBA00022840"/>
    </source>
</evidence>
<dbReference type="InterPro" id="IPR011009">
    <property type="entry name" value="Kinase-like_dom_sf"/>
</dbReference>